<evidence type="ECO:0000313" key="2">
    <source>
        <dbReference type="Proteomes" id="UP001076464"/>
    </source>
</evidence>
<name>A0ACC6C866_9BURK</name>
<organism evidence="1 2">
    <name type="scientific">Roseateles hydrophilus</name>
    <dbReference type="NCBI Taxonomy" id="2975054"/>
    <lineage>
        <taxon>Bacteria</taxon>
        <taxon>Pseudomonadati</taxon>
        <taxon>Pseudomonadota</taxon>
        <taxon>Betaproteobacteria</taxon>
        <taxon>Burkholderiales</taxon>
        <taxon>Sphaerotilaceae</taxon>
        <taxon>Roseateles</taxon>
    </lineage>
</organism>
<protein>
    <submittedName>
        <fullName evidence="1">Uncharacterized protein</fullName>
    </submittedName>
</protein>
<comment type="caution">
    <text evidence="1">The sequence shown here is derived from an EMBL/GenBank/DDBJ whole genome shotgun (WGS) entry which is preliminary data.</text>
</comment>
<dbReference type="EMBL" id="JAPPUY010000001">
    <property type="protein sequence ID" value="MCY4744628.1"/>
    <property type="molecule type" value="Genomic_DNA"/>
</dbReference>
<keyword evidence="2" id="KW-1185">Reference proteome</keyword>
<dbReference type="Proteomes" id="UP001076464">
    <property type="component" value="Unassembled WGS sequence"/>
</dbReference>
<gene>
    <name evidence="1" type="ORF">NYO99_06545</name>
</gene>
<accession>A0ACC6C866</accession>
<reference evidence="1" key="1">
    <citation type="submission" date="2022-08" db="EMBL/GenBank/DDBJ databases">
        <title>Genome sequencing of Pelomonas sp. UHG3.</title>
        <authorList>
            <person name="So Y."/>
        </authorList>
    </citation>
    <scope>NUCLEOTIDE SEQUENCE</scope>
    <source>
        <strain evidence="1">UHG3</strain>
    </source>
</reference>
<evidence type="ECO:0000313" key="1">
    <source>
        <dbReference type="EMBL" id="MCY4744628.1"/>
    </source>
</evidence>
<proteinExistence type="predicted"/>
<sequence>MKSRARLALATLLTSLGTAAAAQPACPQFTFVKQAGAFGPEDYRGHRQKALVEDFHFTADVENLRRGKSGTVGSDIAYTLSVFPNHPRALIAADRYAQKEKAVIPEGLKYTPECYYERALQFRPDDHPVRLLYALLLLRNKQTELALQHASYVETNSLDNPFTQHNVGLIYLDMGQIDKAVEAARRAYELGAPQPLLRERLQAMGRWPEPTATPPGASAPQ</sequence>